<dbReference type="AlphaFoldDB" id="A0A4U0NS46"/>
<dbReference type="InterPro" id="IPR007278">
    <property type="entry name" value="DUF397"/>
</dbReference>
<gene>
    <name evidence="2" type="ORF">FCH28_17870</name>
</gene>
<dbReference type="Pfam" id="PF04149">
    <property type="entry name" value="DUF397"/>
    <property type="match status" value="2"/>
</dbReference>
<protein>
    <submittedName>
        <fullName evidence="2">DUF397 domain-containing protein</fullName>
    </submittedName>
</protein>
<evidence type="ECO:0000259" key="1">
    <source>
        <dbReference type="Pfam" id="PF04149"/>
    </source>
</evidence>
<dbReference type="OrthoDB" id="4562195at2"/>
<evidence type="ECO:0000313" key="3">
    <source>
        <dbReference type="Proteomes" id="UP000308697"/>
    </source>
</evidence>
<reference evidence="2 3" key="1">
    <citation type="submission" date="2019-04" db="EMBL/GenBank/DDBJ databases">
        <title>Streptomyces piniterrae sp. nov., a heliquinomycin-producing actinomycete isolated from rhizosphere soil of Pinus yunnanensis.</title>
        <authorList>
            <person name="Zhuang X."/>
            <person name="Zhao J."/>
        </authorList>
    </citation>
    <scope>NUCLEOTIDE SEQUENCE [LARGE SCALE GENOMIC DNA]</scope>
    <source>
        <strain evidence="3">jys28</strain>
    </source>
</reference>
<proteinExistence type="predicted"/>
<dbReference type="EMBL" id="SUMB01000005">
    <property type="protein sequence ID" value="TJZ53024.1"/>
    <property type="molecule type" value="Genomic_DNA"/>
</dbReference>
<feature type="domain" description="DUF397" evidence="1">
    <location>
        <begin position="4"/>
        <end position="23"/>
    </location>
</feature>
<comment type="caution">
    <text evidence="2">The sequence shown here is derived from an EMBL/GenBank/DDBJ whole genome shotgun (WGS) entry which is preliminary data.</text>
</comment>
<dbReference type="Proteomes" id="UP000308697">
    <property type="component" value="Unassembled WGS sequence"/>
</dbReference>
<evidence type="ECO:0000313" key="2">
    <source>
        <dbReference type="EMBL" id="TJZ53024.1"/>
    </source>
</evidence>
<name>A0A4U0NS46_9ACTN</name>
<sequence>MSNLQWFKSSYSGGGGDDCVEVAYDWRKSSHSGGEGGECIEVATSPDTIHVRDSKHISGPVLDLTPTQWADFIAYAPVADSRR</sequence>
<organism evidence="2 3">
    <name type="scientific">Streptomyces piniterrae</name>
    <dbReference type="NCBI Taxonomy" id="2571125"/>
    <lineage>
        <taxon>Bacteria</taxon>
        <taxon>Bacillati</taxon>
        <taxon>Actinomycetota</taxon>
        <taxon>Actinomycetes</taxon>
        <taxon>Kitasatosporales</taxon>
        <taxon>Streptomycetaceae</taxon>
        <taxon>Streptomyces</taxon>
    </lineage>
</organism>
<keyword evidence="3" id="KW-1185">Reference proteome</keyword>
<feature type="domain" description="DUF397" evidence="1">
    <location>
        <begin position="25"/>
        <end position="75"/>
    </location>
</feature>
<dbReference type="RefSeq" id="WP_136741036.1">
    <property type="nucleotide sequence ID" value="NZ_SUMB01000005.1"/>
</dbReference>
<accession>A0A4U0NS46</accession>